<evidence type="ECO:0000313" key="3">
    <source>
        <dbReference type="Proteomes" id="UP001500582"/>
    </source>
</evidence>
<sequence length="326" mass="37986">MDSCYSCGVRFDGTNNSLEHIINNSIGGRWKSRGLLCVACNNLFGSGIDQVLNDQLENFTDLLGISRQRERKDIAVPMKSPEGDFKIVGKGLKPHSKLTTILPDGKKITEYVEDAQFKEFIEQKKAQLKKKYSISSERFYEEKPGGKYYKIQNSLSNEEFDIGFGGEDFFRSVIKIAVNFYIKLGYEIEWVQLAISVMRKEAENEMAYFFYVRPERYEIHNLGENEVSHIIHLRGDKSKRVLYAYVELFNMQNVLIRLNSDYHGPDINKTYAIDLKTGEVMQKDVNIILGRHHFEILHLIGRDNMKEKEARYRRVEKLIEKMQLRE</sequence>
<dbReference type="RefSeq" id="WP_345210489.1">
    <property type="nucleotide sequence ID" value="NZ_BAABFT010000003.1"/>
</dbReference>
<organism evidence="2 3">
    <name type="scientific">Mucilaginibacter gynuensis</name>
    <dbReference type="NCBI Taxonomy" id="1302236"/>
    <lineage>
        <taxon>Bacteria</taxon>
        <taxon>Pseudomonadati</taxon>
        <taxon>Bacteroidota</taxon>
        <taxon>Sphingobacteriia</taxon>
        <taxon>Sphingobacteriales</taxon>
        <taxon>Sphingobacteriaceae</taxon>
        <taxon>Mucilaginibacter</taxon>
    </lineage>
</organism>
<evidence type="ECO:0000313" key="2">
    <source>
        <dbReference type="EMBL" id="GAA4317977.1"/>
    </source>
</evidence>
<keyword evidence="3" id="KW-1185">Reference proteome</keyword>
<evidence type="ECO:0000259" key="1">
    <source>
        <dbReference type="Pfam" id="PF14279"/>
    </source>
</evidence>
<keyword evidence="2" id="KW-0378">Hydrolase</keyword>
<name>A0ABP8G5X0_9SPHI</name>
<gene>
    <name evidence="2" type="ORF">GCM10023149_15840</name>
</gene>
<keyword evidence="2" id="KW-0540">Nuclease</keyword>
<proteinExistence type="predicted"/>
<dbReference type="Pfam" id="PF14279">
    <property type="entry name" value="HNH_5"/>
    <property type="match status" value="1"/>
</dbReference>
<protein>
    <submittedName>
        <fullName evidence="2">HNH endonuclease</fullName>
    </submittedName>
</protein>
<feature type="domain" description="HNH endonuclease 5" evidence="1">
    <location>
        <begin position="4"/>
        <end position="56"/>
    </location>
</feature>
<reference evidence="3" key="1">
    <citation type="journal article" date="2019" name="Int. J. Syst. Evol. Microbiol.">
        <title>The Global Catalogue of Microorganisms (GCM) 10K type strain sequencing project: providing services to taxonomists for standard genome sequencing and annotation.</title>
        <authorList>
            <consortium name="The Broad Institute Genomics Platform"/>
            <consortium name="The Broad Institute Genome Sequencing Center for Infectious Disease"/>
            <person name="Wu L."/>
            <person name="Ma J."/>
        </authorList>
    </citation>
    <scope>NUCLEOTIDE SEQUENCE [LARGE SCALE GENOMIC DNA]</scope>
    <source>
        <strain evidence="3">JCM 17705</strain>
    </source>
</reference>
<dbReference type="InterPro" id="IPR029471">
    <property type="entry name" value="HNH_5"/>
</dbReference>
<dbReference type="GO" id="GO:0004519">
    <property type="term" value="F:endonuclease activity"/>
    <property type="evidence" value="ECO:0007669"/>
    <property type="project" value="UniProtKB-KW"/>
</dbReference>
<accession>A0ABP8G5X0</accession>
<keyword evidence="2" id="KW-0255">Endonuclease</keyword>
<dbReference type="EMBL" id="BAABFT010000003">
    <property type="protein sequence ID" value="GAA4317977.1"/>
    <property type="molecule type" value="Genomic_DNA"/>
</dbReference>
<comment type="caution">
    <text evidence="2">The sequence shown here is derived from an EMBL/GenBank/DDBJ whole genome shotgun (WGS) entry which is preliminary data.</text>
</comment>
<dbReference type="Proteomes" id="UP001500582">
    <property type="component" value="Unassembled WGS sequence"/>
</dbReference>